<proteinExistence type="inferred from homology"/>
<feature type="compositionally biased region" description="Basic residues" evidence="8">
    <location>
        <begin position="46"/>
        <end position="63"/>
    </location>
</feature>
<evidence type="ECO:0000313" key="10">
    <source>
        <dbReference type="EMBL" id="KAK2706468.1"/>
    </source>
</evidence>
<evidence type="ECO:0000256" key="7">
    <source>
        <dbReference type="ARBA" id="ARBA00025769"/>
    </source>
</evidence>
<evidence type="ECO:0000259" key="9">
    <source>
        <dbReference type="SMART" id="SM00479"/>
    </source>
</evidence>
<dbReference type="GO" id="GO:0008296">
    <property type="term" value="F:3'-5'-DNA exonuclease activity"/>
    <property type="evidence" value="ECO:0007669"/>
    <property type="project" value="TreeGrafter"/>
</dbReference>
<gene>
    <name evidence="10" type="ORF">QYM36_016494</name>
</gene>
<feature type="compositionally biased region" description="Polar residues" evidence="8">
    <location>
        <begin position="22"/>
        <end position="31"/>
    </location>
</feature>
<dbReference type="EMBL" id="JAVRJZ010000020">
    <property type="protein sequence ID" value="KAK2706468.1"/>
    <property type="molecule type" value="Genomic_DNA"/>
</dbReference>
<dbReference type="SUPFAM" id="SSF53098">
    <property type="entry name" value="Ribonuclease H-like"/>
    <property type="match status" value="1"/>
</dbReference>
<evidence type="ECO:0000256" key="1">
    <source>
        <dbReference type="ARBA" id="ARBA00001946"/>
    </source>
</evidence>
<protein>
    <recommendedName>
        <fullName evidence="9">Exonuclease domain-containing protein</fullName>
    </recommendedName>
</protein>
<keyword evidence="4" id="KW-0378">Hydrolase</keyword>
<dbReference type="InterPro" id="IPR040393">
    <property type="entry name" value="TREX1/2"/>
</dbReference>
<sequence>MVAQFKASMSAESVVAPPHLQKSISGRSRLNSLRDDFNMTQSSPRTPKKVRGKGKTKPKKLSKKKLQALLADMERESELDIAISVLPSLSQGPRPAEPSGQKFPYQLNEEYGRKQEFDGPSLFSSPSSLAPQISGSMRQKLPHVLQAVNMDHGRKERLQNALSLSTFSSPEQPIGQKLPPIHHPNATAPSGTNQSQTLYHKQGLGHRVSAPVTNRSTGIVNNQESFFRPVSKLIHVTRCISEDMSVQHNIVNDSLIQNVPTDNIASKTIIKPNTSLHNDLTISPIESTSIHRPATLQHTSGKFQHGSIGSQNRGSVVTSTFLNGVAALTSQNVVSTFESPWISVDNPALRVKNEAEAQNEINTFVFFDLETTGLKNPVRITEICLVAVTRDSLLKTMKNFERLKNMSVASNNLLQEVHPRVISKISLCTKPMKDIEKSASVITGLSNLDLANLSQFDGSTIATINHFLGQFVKPLCLVAHNGSKYDFPILKGHLQVGHQLYALADGTLCCDSMTGLKAIHMNTISKPKSGKLSDIYRFYLNEGIPSAHRAESDVMALIACTVAAGQDFMDWMDKNAKDFNKNIKVRDC</sequence>
<dbReference type="SMART" id="SM00479">
    <property type="entry name" value="EXOIII"/>
    <property type="match status" value="1"/>
</dbReference>
<name>A0AA88KTS3_ARTSF</name>
<keyword evidence="3" id="KW-0479">Metal-binding</keyword>
<dbReference type="GO" id="GO:0003676">
    <property type="term" value="F:nucleic acid binding"/>
    <property type="evidence" value="ECO:0007669"/>
    <property type="project" value="InterPro"/>
</dbReference>
<dbReference type="PANTHER" id="PTHR13058:SF19">
    <property type="entry name" value="LD40940P"/>
    <property type="match status" value="1"/>
</dbReference>
<organism evidence="10 11">
    <name type="scientific">Artemia franciscana</name>
    <name type="common">Brine shrimp</name>
    <name type="synonym">Artemia sanfranciscana</name>
    <dbReference type="NCBI Taxonomy" id="6661"/>
    <lineage>
        <taxon>Eukaryota</taxon>
        <taxon>Metazoa</taxon>
        <taxon>Ecdysozoa</taxon>
        <taxon>Arthropoda</taxon>
        <taxon>Crustacea</taxon>
        <taxon>Branchiopoda</taxon>
        <taxon>Anostraca</taxon>
        <taxon>Artemiidae</taxon>
        <taxon>Artemia</taxon>
    </lineage>
</organism>
<comment type="cofactor">
    <cofactor evidence="1">
        <name>Mg(2+)</name>
        <dbReference type="ChEBI" id="CHEBI:18420"/>
    </cofactor>
</comment>
<keyword evidence="11" id="KW-1185">Reference proteome</keyword>
<evidence type="ECO:0000256" key="3">
    <source>
        <dbReference type="ARBA" id="ARBA00022723"/>
    </source>
</evidence>
<evidence type="ECO:0000256" key="8">
    <source>
        <dbReference type="SAM" id="MobiDB-lite"/>
    </source>
</evidence>
<dbReference type="AlphaFoldDB" id="A0AA88KTS3"/>
<keyword evidence="5" id="KW-0269">Exonuclease</keyword>
<evidence type="ECO:0000256" key="4">
    <source>
        <dbReference type="ARBA" id="ARBA00022801"/>
    </source>
</evidence>
<dbReference type="InterPro" id="IPR012337">
    <property type="entry name" value="RNaseH-like_sf"/>
</dbReference>
<evidence type="ECO:0000256" key="6">
    <source>
        <dbReference type="ARBA" id="ARBA00022842"/>
    </source>
</evidence>
<dbReference type="InterPro" id="IPR036397">
    <property type="entry name" value="RNaseH_sf"/>
</dbReference>
<evidence type="ECO:0000313" key="11">
    <source>
        <dbReference type="Proteomes" id="UP001187531"/>
    </source>
</evidence>
<dbReference type="Pfam" id="PF00929">
    <property type="entry name" value="RNase_T"/>
    <property type="match status" value="1"/>
</dbReference>
<dbReference type="GO" id="GO:0046872">
    <property type="term" value="F:metal ion binding"/>
    <property type="evidence" value="ECO:0007669"/>
    <property type="project" value="UniProtKB-KW"/>
</dbReference>
<keyword evidence="2" id="KW-0540">Nuclease</keyword>
<dbReference type="GO" id="GO:0005737">
    <property type="term" value="C:cytoplasm"/>
    <property type="evidence" value="ECO:0007669"/>
    <property type="project" value="TreeGrafter"/>
</dbReference>
<accession>A0AA88KTS3</accession>
<keyword evidence="6" id="KW-0460">Magnesium</keyword>
<dbReference type="InterPro" id="IPR013520">
    <property type="entry name" value="Ribonucl_H"/>
</dbReference>
<comment type="similarity">
    <text evidence="7">Belongs to the exonuclease superfamily. TREX family.</text>
</comment>
<dbReference type="GO" id="GO:0006308">
    <property type="term" value="P:DNA catabolic process"/>
    <property type="evidence" value="ECO:0007669"/>
    <property type="project" value="TreeGrafter"/>
</dbReference>
<feature type="domain" description="Exonuclease" evidence="9">
    <location>
        <begin position="363"/>
        <end position="570"/>
    </location>
</feature>
<comment type="caution">
    <text evidence="10">The sequence shown here is derived from an EMBL/GenBank/DDBJ whole genome shotgun (WGS) entry which is preliminary data.</text>
</comment>
<dbReference type="Gene3D" id="3.30.420.10">
    <property type="entry name" value="Ribonuclease H-like superfamily/Ribonuclease H"/>
    <property type="match status" value="1"/>
</dbReference>
<reference evidence="10" key="1">
    <citation type="submission" date="2023-07" db="EMBL/GenBank/DDBJ databases">
        <title>Chromosome-level genome assembly of Artemia franciscana.</title>
        <authorList>
            <person name="Jo E."/>
        </authorList>
    </citation>
    <scope>NUCLEOTIDE SEQUENCE</scope>
    <source>
        <tissue evidence="10">Whole body</tissue>
    </source>
</reference>
<evidence type="ECO:0000256" key="5">
    <source>
        <dbReference type="ARBA" id="ARBA00022839"/>
    </source>
</evidence>
<feature type="region of interest" description="Disordered" evidence="8">
    <location>
        <begin position="1"/>
        <end position="63"/>
    </location>
</feature>
<evidence type="ECO:0000256" key="2">
    <source>
        <dbReference type="ARBA" id="ARBA00022722"/>
    </source>
</evidence>
<dbReference type="Proteomes" id="UP001187531">
    <property type="component" value="Unassembled WGS sequence"/>
</dbReference>
<dbReference type="PANTHER" id="PTHR13058">
    <property type="entry name" value="THREE PRIME REPAIR EXONUCLEASE 1, 2"/>
    <property type="match status" value="1"/>
</dbReference>